<dbReference type="OrthoDB" id="2058619at2"/>
<comment type="caution">
    <text evidence="1">The sequence shown here is derived from an EMBL/GenBank/DDBJ whole genome shotgun (WGS) entry which is preliminary data.</text>
</comment>
<reference evidence="1 2" key="1">
    <citation type="submission" date="2018-08" db="EMBL/GenBank/DDBJ databases">
        <title>A genome reference for cultivated species of the human gut microbiota.</title>
        <authorList>
            <person name="Zou Y."/>
            <person name="Xue W."/>
            <person name="Luo G."/>
        </authorList>
    </citation>
    <scope>NUCLEOTIDE SEQUENCE [LARGE SCALE GENOMIC DNA]</scope>
    <source>
        <strain evidence="1 2">AM07-24</strain>
    </source>
</reference>
<dbReference type="EMBL" id="QRMS01000003">
    <property type="protein sequence ID" value="RHJ87399.1"/>
    <property type="molecule type" value="Genomic_DNA"/>
</dbReference>
<protein>
    <submittedName>
        <fullName evidence="1">Uncharacterized protein</fullName>
    </submittedName>
</protein>
<accession>A0A415E185</accession>
<proteinExistence type="predicted"/>
<keyword evidence="2" id="KW-1185">Reference proteome</keyword>
<dbReference type="GeneID" id="83003345"/>
<gene>
    <name evidence="1" type="ORF">DW099_11925</name>
</gene>
<evidence type="ECO:0000313" key="2">
    <source>
        <dbReference type="Proteomes" id="UP000284841"/>
    </source>
</evidence>
<sequence length="140" mass="16031">MNIKQLIDSIRGMTPTALDDVAARSVELYPEWKSGIEITQKMIDEGWNRYVCDEKLHRTMTPHMTQDNWRPGQATASLRTAIDVTYAGTLEDPIPFALNMEIFKDKYYTWEGKIYLCTRDSGIALQNPPGQLIGHYFTEA</sequence>
<dbReference type="STRING" id="1776384.GCA_900086585_00953"/>
<name>A0A415E185_9FIRM</name>
<dbReference type="AlphaFoldDB" id="A0A415E185"/>
<dbReference type="Proteomes" id="UP000284841">
    <property type="component" value="Unassembled WGS sequence"/>
</dbReference>
<organism evidence="1 2">
    <name type="scientific">Emergencia timonensis</name>
    <dbReference type="NCBI Taxonomy" id="1776384"/>
    <lineage>
        <taxon>Bacteria</taxon>
        <taxon>Bacillati</taxon>
        <taxon>Bacillota</taxon>
        <taxon>Clostridia</taxon>
        <taxon>Peptostreptococcales</taxon>
        <taxon>Anaerovoracaceae</taxon>
        <taxon>Emergencia</taxon>
    </lineage>
</organism>
<evidence type="ECO:0000313" key="1">
    <source>
        <dbReference type="EMBL" id="RHJ87399.1"/>
    </source>
</evidence>
<dbReference type="RefSeq" id="WP_067534447.1">
    <property type="nucleotide sequence ID" value="NZ_AP025567.1"/>
</dbReference>